<name>A0ABV5ZCD2_9GAMM</name>
<accession>A0ABV5ZCD2</accession>
<dbReference type="RefSeq" id="WP_027312250.1">
    <property type="nucleotide sequence ID" value="NZ_JBHLZN010000003.1"/>
</dbReference>
<reference evidence="1 2" key="1">
    <citation type="submission" date="2024-09" db="EMBL/GenBank/DDBJ databases">
        <authorList>
            <person name="Sun Q."/>
            <person name="Mori K."/>
        </authorList>
    </citation>
    <scope>NUCLEOTIDE SEQUENCE [LARGE SCALE GENOMIC DNA]</scope>
    <source>
        <strain evidence="1 2">ATCC 51285</strain>
    </source>
</reference>
<proteinExistence type="predicted"/>
<dbReference type="Pfam" id="PF11185">
    <property type="entry name" value="DUF2971"/>
    <property type="match status" value="1"/>
</dbReference>
<evidence type="ECO:0000313" key="2">
    <source>
        <dbReference type="Proteomes" id="UP001589628"/>
    </source>
</evidence>
<sequence length="218" mass="25327">MRLYHFINEKYGLEGIRNRRLKIARIDELNDPFEFAGVNFKDEKLRAAFQKMKRQISQERGLLCFSTKWSNPVMWSHYADRHKGLCLGFDVADASVGPVSYSGKRLAVELDQLKTPRELSAEYVRKIMFTKYTHWKYENEYRAFVTLDEADGATGLYFANFSDHLILKQVIVGAESDITKARLSKELGKELQHVEKIKARLAFKSFAVVPQRNPKLWS</sequence>
<protein>
    <submittedName>
        <fullName evidence="1">DUF2971 domain-containing protein</fullName>
    </submittedName>
</protein>
<organism evidence="1 2">
    <name type="scientific">Balneatrix alpica</name>
    <dbReference type="NCBI Taxonomy" id="75684"/>
    <lineage>
        <taxon>Bacteria</taxon>
        <taxon>Pseudomonadati</taxon>
        <taxon>Pseudomonadota</taxon>
        <taxon>Gammaproteobacteria</taxon>
        <taxon>Oceanospirillales</taxon>
        <taxon>Balneatrichaceae</taxon>
        <taxon>Balneatrix</taxon>
    </lineage>
</organism>
<dbReference type="Proteomes" id="UP001589628">
    <property type="component" value="Unassembled WGS sequence"/>
</dbReference>
<gene>
    <name evidence="1" type="ORF">ACFFLH_10900</name>
</gene>
<dbReference type="EMBL" id="JBHLZN010000003">
    <property type="protein sequence ID" value="MFB9886923.1"/>
    <property type="molecule type" value="Genomic_DNA"/>
</dbReference>
<evidence type="ECO:0000313" key="1">
    <source>
        <dbReference type="EMBL" id="MFB9886923.1"/>
    </source>
</evidence>
<comment type="caution">
    <text evidence="1">The sequence shown here is derived from an EMBL/GenBank/DDBJ whole genome shotgun (WGS) entry which is preliminary data.</text>
</comment>
<keyword evidence="2" id="KW-1185">Reference proteome</keyword>
<dbReference type="InterPro" id="IPR021352">
    <property type="entry name" value="DUF2971"/>
</dbReference>